<dbReference type="Gene3D" id="1.10.10.10">
    <property type="entry name" value="Winged helix-like DNA-binding domain superfamily/Winged helix DNA-binding domain"/>
    <property type="match status" value="1"/>
</dbReference>
<dbReference type="SUPFAM" id="SSF46785">
    <property type="entry name" value="Winged helix' DNA-binding domain"/>
    <property type="match status" value="1"/>
</dbReference>
<dbReference type="Proteomes" id="UP000319865">
    <property type="component" value="Unassembled WGS sequence"/>
</dbReference>
<proteinExistence type="predicted"/>
<dbReference type="InterPro" id="IPR036388">
    <property type="entry name" value="WH-like_DNA-bd_sf"/>
</dbReference>
<dbReference type="GO" id="GO:0006950">
    <property type="term" value="P:response to stress"/>
    <property type="evidence" value="ECO:0007669"/>
    <property type="project" value="TreeGrafter"/>
</dbReference>
<dbReference type="PRINTS" id="PR00598">
    <property type="entry name" value="HTHMARR"/>
</dbReference>
<dbReference type="CDD" id="cd00090">
    <property type="entry name" value="HTH_ARSR"/>
    <property type="match status" value="1"/>
</dbReference>
<accession>A0A543PDS8</accession>
<sequence length="142" mass="15386">MASSEDSLGLLIARVAKELSRAFDDVLVGAGGSTPTWQVLRALAAGSHRTQADLAAAVGVRQPTLTHHLDAMERAGLVTRERADGNRRVQVVTVTESGEHLFLRLRRAAASFDGRLRAGLDDSDVAHLRRLLDQLEENARPD</sequence>
<feature type="domain" description="HTH marR-type" evidence="1">
    <location>
        <begin position="5"/>
        <end position="137"/>
    </location>
</feature>
<dbReference type="InterPro" id="IPR000835">
    <property type="entry name" value="HTH_MarR-typ"/>
</dbReference>
<dbReference type="PROSITE" id="PS50995">
    <property type="entry name" value="HTH_MARR_2"/>
    <property type="match status" value="1"/>
</dbReference>
<dbReference type="SMART" id="SM00347">
    <property type="entry name" value="HTH_MARR"/>
    <property type="match status" value="1"/>
</dbReference>
<reference evidence="2 3" key="1">
    <citation type="submission" date="2019-06" db="EMBL/GenBank/DDBJ databases">
        <title>Sequencing the genomes of 1000 actinobacteria strains.</title>
        <authorList>
            <person name="Klenk H.-P."/>
        </authorList>
    </citation>
    <scope>NUCLEOTIDE SEQUENCE [LARGE SCALE GENOMIC DNA]</scope>
    <source>
        <strain evidence="2 3">DSM 46837</strain>
    </source>
</reference>
<dbReference type="EMBL" id="VFQE01000001">
    <property type="protein sequence ID" value="TQN42209.1"/>
    <property type="molecule type" value="Genomic_DNA"/>
</dbReference>
<dbReference type="GO" id="GO:0003700">
    <property type="term" value="F:DNA-binding transcription factor activity"/>
    <property type="evidence" value="ECO:0007669"/>
    <property type="project" value="InterPro"/>
</dbReference>
<dbReference type="RefSeq" id="WP_142024856.1">
    <property type="nucleotide sequence ID" value="NZ_VFQE01000001.1"/>
</dbReference>
<evidence type="ECO:0000259" key="1">
    <source>
        <dbReference type="PROSITE" id="PS50995"/>
    </source>
</evidence>
<dbReference type="PANTHER" id="PTHR33164:SF43">
    <property type="entry name" value="HTH-TYPE TRANSCRIPTIONAL REPRESSOR YETL"/>
    <property type="match status" value="1"/>
</dbReference>
<protein>
    <submittedName>
        <fullName evidence="2">Transcriptional regulator</fullName>
    </submittedName>
</protein>
<dbReference type="InterPro" id="IPR039422">
    <property type="entry name" value="MarR/SlyA-like"/>
</dbReference>
<dbReference type="InterPro" id="IPR001845">
    <property type="entry name" value="HTH_ArsR_DNA-bd_dom"/>
</dbReference>
<dbReference type="OrthoDB" id="4462574at2"/>
<dbReference type="SMART" id="SM00418">
    <property type="entry name" value="HTH_ARSR"/>
    <property type="match status" value="1"/>
</dbReference>
<dbReference type="Pfam" id="PF12802">
    <property type="entry name" value="MarR_2"/>
    <property type="match status" value="1"/>
</dbReference>
<evidence type="ECO:0000313" key="3">
    <source>
        <dbReference type="Proteomes" id="UP000319865"/>
    </source>
</evidence>
<comment type="caution">
    <text evidence="2">The sequence shown here is derived from an EMBL/GenBank/DDBJ whole genome shotgun (WGS) entry which is preliminary data.</text>
</comment>
<dbReference type="InterPro" id="IPR011991">
    <property type="entry name" value="ArsR-like_HTH"/>
</dbReference>
<organism evidence="2 3">
    <name type="scientific">Blastococcus colisei</name>
    <dbReference type="NCBI Taxonomy" id="1564162"/>
    <lineage>
        <taxon>Bacteria</taxon>
        <taxon>Bacillati</taxon>
        <taxon>Actinomycetota</taxon>
        <taxon>Actinomycetes</taxon>
        <taxon>Geodermatophilales</taxon>
        <taxon>Geodermatophilaceae</taxon>
        <taxon>Blastococcus</taxon>
    </lineage>
</organism>
<dbReference type="AlphaFoldDB" id="A0A543PDS8"/>
<dbReference type="InterPro" id="IPR036390">
    <property type="entry name" value="WH_DNA-bd_sf"/>
</dbReference>
<keyword evidence="3" id="KW-1185">Reference proteome</keyword>
<gene>
    <name evidence="2" type="ORF">FHU33_1604</name>
</gene>
<name>A0A543PDS8_9ACTN</name>
<dbReference type="PANTHER" id="PTHR33164">
    <property type="entry name" value="TRANSCRIPTIONAL REGULATOR, MARR FAMILY"/>
    <property type="match status" value="1"/>
</dbReference>
<evidence type="ECO:0000313" key="2">
    <source>
        <dbReference type="EMBL" id="TQN42209.1"/>
    </source>
</evidence>